<dbReference type="InterPro" id="IPR033269">
    <property type="entry name" value="Sit1"/>
</dbReference>
<evidence type="ECO:0000313" key="3">
    <source>
        <dbReference type="Proteomes" id="UP000694850"/>
    </source>
</evidence>
<keyword evidence="2" id="KW-0472">Membrane</keyword>
<dbReference type="PANTHER" id="PTHR15604:SF0">
    <property type="entry name" value="SIGNALING THRESHOLD-REGULATING TRANSMEMBRANE ADAPTER 1"/>
    <property type="match status" value="1"/>
</dbReference>
<keyword evidence="2" id="KW-1133">Transmembrane helix</keyword>
<dbReference type="RefSeq" id="XP_007945211.1">
    <property type="nucleotide sequence ID" value="XM_007947020.1"/>
</dbReference>
<organism evidence="3 4">
    <name type="scientific">Orycteropus afer afer</name>
    <dbReference type="NCBI Taxonomy" id="1230840"/>
    <lineage>
        <taxon>Eukaryota</taxon>
        <taxon>Metazoa</taxon>
        <taxon>Chordata</taxon>
        <taxon>Craniata</taxon>
        <taxon>Vertebrata</taxon>
        <taxon>Euteleostomi</taxon>
        <taxon>Mammalia</taxon>
        <taxon>Eutheria</taxon>
        <taxon>Afrotheria</taxon>
        <taxon>Tubulidentata</taxon>
        <taxon>Orycteropodidae</taxon>
        <taxon>Orycteropus</taxon>
    </lineage>
</organism>
<dbReference type="GO" id="GO:0005886">
    <property type="term" value="C:plasma membrane"/>
    <property type="evidence" value="ECO:0007669"/>
    <property type="project" value="TreeGrafter"/>
</dbReference>
<dbReference type="GO" id="GO:0050863">
    <property type="term" value="P:regulation of T cell activation"/>
    <property type="evidence" value="ECO:0007669"/>
    <property type="project" value="InterPro"/>
</dbReference>
<keyword evidence="2 4" id="KW-0812">Transmembrane</keyword>
<dbReference type="AlphaFoldDB" id="A0A8B7AGS8"/>
<accession>A0A8B7AGS8</accession>
<keyword evidence="3" id="KW-1185">Reference proteome</keyword>
<name>A0A8B7AGS8_ORYAF</name>
<dbReference type="OrthoDB" id="9414978at2759"/>
<dbReference type="Proteomes" id="UP000694850">
    <property type="component" value="Unplaced"/>
</dbReference>
<dbReference type="CTD" id="27240"/>
<proteinExistence type="predicted"/>
<dbReference type="GO" id="GO:0019900">
    <property type="term" value="F:kinase binding"/>
    <property type="evidence" value="ECO:0007669"/>
    <property type="project" value="TreeGrafter"/>
</dbReference>
<feature type="transmembrane region" description="Helical" evidence="2">
    <location>
        <begin position="74"/>
        <end position="96"/>
    </location>
</feature>
<evidence type="ECO:0000256" key="1">
    <source>
        <dbReference type="SAM" id="MobiDB-lite"/>
    </source>
</evidence>
<dbReference type="PANTHER" id="PTHR15604">
    <property type="entry name" value="SIGNALING THRESHOLD-REGULATING TRANSMEMBRANE ADAPTER 1"/>
    <property type="match status" value="1"/>
</dbReference>
<evidence type="ECO:0000313" key="4">
    <source>
        <dbReference type="RefSeq" id="XP_007945211.1"/>
    </source>
</evidence>
<dbReference type="GeneID" id="103202189"/>
<reference evidence="4" key="1">
    <citation type="submission" date="2025-08" db="UniProtKB">
        <authorList>
            <consortium name="RefSeq"/>
        </authorList>
    </citation>
    <scope>IDENTIFICATION</scope>
</reference>
<feature type="region of interest" description="Disordered" evidence="1">
    <location>
        <begin position="134"/>
        <end position="197"/>
    </location>
</feature>
<gene>
    <name evidence="4" type="primary">SIT1</name>
</gene>
<evidence type="ECO:0000256" key="2">
    <source>
        <dbReference type="SAM" id="Phobius"/>
    </source>
</evidence>
<dbReference type="GO" id="GO:0007165">
    <property type="term" value="P:signal transduction"/>
    <property type="evidence" value="ECO:0007669"/>
    <property type="project" value="InterPro"/>
</dbReference>
<protein>
    <submittedName>
        <fullName evidence="4">Signaling threshold-regulating transmembrane adapter 1</fullName>
    </submittedName>
</protein>
<dbReference type="GO" id="GO:0043029">
    <property type="term" value="P:T cell homeostasis"/>
    <property type="evidence" value="ECO:0007669"/>
    <property type="project" value="InterPro"/>
</dbReference>
<sequence length="226" mass="24030">MFVKGLAGTVAQDTQARVLLFRGPPCHRAEGTPGSRGSMQGAWVLAGTPAAVMWRSDNCTDGLALGIPSIRQAWGLWALFGAVTLLLLLSLATHLAQWTSGWSGRHSVQGRSGGSVEEVPLYGNLHYLQTGRLSQDPEQQDPGPGGPSRAAQEETCYTSLQLRPAQGRGPSPGAPIKYSEVVLDPEPKAQASGPERELYASVCAQNRRARASFPDQAYANSQPAPN</sequence>